<organism evidence="1 2">
    <name type="scientific">Populus alba</name>
    <name type="common">White poplar</name>
    <dbReference type="NCBI Taxonomy" id="43335"/>
    <lineage>
        <taxon>Eukaryota</taxon>
        <taxon>Viridiplantae</taxon>
        <taxon>Streptophyta</taxon>
        <taxon>Embryophyta</taxon>
        <taxon>Tracheophyta</taxon>
        <taxon>Spermatophyta</taxon>
        <taxon>Magnoliopsida</taxon>
        <taxon>eudicotyledons</taxon>
        <taxon>Gunneridae</taxon>
        <taxon>Pentapetalae</taxon>
        <taxon>rosids</taxon>
        <taxon>fabids</taxon>
        <taxon>Malpighiales</taxon>
        <taxon>Salicaceae</taxon>
        <taxon>Saliceae</taxon>
        <taxon>Populus</taxon>
    </lineage>
</organism>
<evidence type="ECO:0000313" key="1">
    <source>
        <dbReference type="EMBL" id="KAL3585816.1"/>
    </source>
</evidence>
<dbReference type="Proteomes" id="UP000309997">
    <property type="component" value="Unassembled WGS sequence"/>
</dbReference>
<keyword evidence="2" id="KW-1185">Reference proteome</keyword>
<gene>
    <name evidence="1" type="ORF">D5086_012683</name>
</gene>
<comment type="caution">
    <text evidence="1">The sequence shown here is derived from an EMBL/GenBank/DDBJ whole genome shotgun (WGS) entry which is preliminary data.</text>
</comment>
<sequence>MGCFHRRVAVCALLIVILFMSSISVLTEARISKFEAIQGAKLLKFESPWTSFTPKEKSLVLQRRNLRPIGTSPNSPLANPSTHQHGNRPSHHPQIHWTLCCTYFNPFQFSEEVGVSNIATKYLLASFLELKRRSRKAGRVGDVTSIYLRQSRNSVLLVHGSSLRLCLPRKVNTIDEENVAKFTSIVKEFDSFSKLLSFLHNGNYKNDAVGRNLLFDNPNSYKWNRKFSDSCFSKTRCSGAGVTRAASTTEAAVDDNRVSKEDSRVLRVGLICGGPSAERGISLNSARSVLDHIEGDDLQVSCYYIDYDMNAFAISSAQVYSNTPADFDFKLESLAKGFSSLDEFAEHLAASVDIVFPVIHGRFGEDGGIQELLERHNVPFVGTGSRECRTAFDKYDASLELSKQGFITAPSFLVQGSEIEECELPKWFTSNQLDPNSGKVVVKPARAGSSIGVTVAYGVSDSLKKANDLISEGIDDKILVEIFLEGGSEFTAIVLDVGSGFDCHPVVLLPTEVELQFHGSFDVREEDAIFNYRRKYLPTQQVAYHTPPRFPLKVIENIREGASILFRQLGLRDFARIDGWFLPNSMNALSSSAGKFGRTELGTIIYTDINLISGMEQTSFLFQQASKVGFSHSNILRSVIHRACLRFPNLASHNEVSAHLPRRSKSLPFDEAFNKQEGIRKIFVLFGGDTSERQVSLMSGTNVWLNLLAFDELDVTPCLLASSDDHSDDSSRVVWSLPYSLVLRHTTEEVLDACIEAIEPAQAALTSHLRNQVMNDLMECLKKHSWFTGFDIADEQPVRYSLEKWVKLAKEVQATVFIAVHGGIGEDGTLQSLLESEGVPHTGPGVAASKTCMDKVATSLALSHLADLGVLTINKDVRRKEDLLNVPALEIWDELISKLQCETLCVKPARDGCSTGVARLCCVEDLAVYIKALKDCLLRIPPDSFSKSHGMIEMPSPPPERLIFEPFIETDEIVVSSKSGGEKAQRLVWKGNSRWVEITVGVIGTLGSMRSLSPSVTVKESGDILSLEEKFQGGTGINLTPPPASIVSNEVLERCKQRIELIANTLQLEGFSRIDAFLNVDSGEVLIIEVNTVPGMTPSTVLIHQALAEQPPMYPHKFFRTLLDLASERII</sequence>
<protein>
    <submittedName>
        <fullName evidence="1">Uncharacterized protein</fullName>
    </submittedName>
</protein>
<accession>A0ACC4C3L4</accession>
<reference evidence="1 2" key="1">
    <citation type="journal article" date="2024" name="Plant Biotechnol. J.">
        <title>Genome and CRISPR/Cas9 system of a widespread forest tree (Populus alba) in the world.</title>
        <authorList>
            <person name="Liu Y.J."/>
            <person name="Jiang P.F."/>
            <person name="Han X.M."/>
            <person name="Li X.Y."/>
            <person name="Wang H.M."/>
            <person name="Wang Y.J."/>
            <person name="Wang X.X."/>
            <person name="Zeng Q.Y."/>
        </authorList>
    </citation>
    <scope>NUCLEOTIDE SEQUENCE [LARGE SCALE GENOMIC DNA]</scope>
    <source>
        <strain evidence="2">cv. PAL-ZL1</strain>
    </source>
</reference>
<dbReference type="EMBL" id="RCHU02000006">
    <property type="protein sequence ID" value="KAL3585816.1"/>
    <property type="molecule type" value="Genomic_DNA"/>
</dbReference>
<proteinExistence type="predicted"/>
<name>A0ACC4C3L4_POPAL</name>
<evidence type="ECO:0000313" key="2">
    <source>
        <dbReference type="Proteomes" id="UP000309997"/>
    </source>
</evidence>